<dbReference type="PATRIC" id="fig|1122147.4.peg.2358"/>
<protein>
    <submittedName>
        <fullName evidence="1">Uncharacterized protein</fullName>
    </submittedName>
</protein>
<reference evidence="1 2" key="1">
    <citation type="journal article" date="2015" name="Genome Announc.">
        <title>Expanding the biotechnology potential of lactobacilli through comparative genomics of 213 strains and associated genera.</title>
        <authorList>
            <person name="Sun Z."/>
            <person name="Harris H.M."/>
            <person name="McCann A."/>
            <person name="Guo C."/>
            <person name="Argimon S."/>
            <person name="Zhang W."/>
            <person name="Yang X."/>
            <person name="Jeffery I.B."/>
            <person name="Cooney J.C."/>
            <person name="Kagawa T.F."/>
            <person name="Liu W."/>
            <person name="Song Y."/>
            <person name="Salvetti E."/>
            <person name="Wrobel A."/>
            <person name="Rasinkangas P."/>
            <person name="Parkhill J."/>
            <person name="Rea M.C."/>
            <person name="O'Sullivan O."/>
            <person name="Ritari J."/>
            <person name="Douillard F.P."/>
            <person name="Paul Ross R."/>
            <person name="Yang R."/>
            <person name="Briner A.E."/>
            <person name="Felis G.E."/>
            <person name="de Vos W.M."/>
            <person name="Barrangou R."/>
            <person name="Klaenhammer T.R."/>
            <person name="Caufield P.W."/>
            <person name="Cui Y."/>
            <person name="Zhang H."/>
            <person name="O'Toole P.W."/>
        </authorList>
    </citation>
    <scope>NUCLEOTIDE SEQUENCE [LARGE SCALE GENOMIC DNA]</scope>
    <source>
        <strain evidence="1 2">DSM 16991</strain>
    </source>
</reference>
<dbReference type="Proteomes" id="UP000050949">
    <property type="component" value="Unassembled WGS sequence"/>
</dbReference>
<evidence type="ECO:0000313" key="1">
    <source>
        <dbReference type="EMBL" id="KRM27985.1"/>
    </source>
</evidence>
<gene>
    <name evidence="1" type="ORF">FC91_GL002280</name>
</gene>
<comment type="caution">
    <text evidence="1">The sequence shown here is derived from an EMBL/GenBank/DDBJ whole genome shotgun (WGS) entry which is preliminary data.</text>
</comment>
<dbReference type="EMBL" id="AZFW01000039">
    <property type="protein sequence ID" value="KRM27985.1"/>
    <property type="molecule type" value="Genomic_DNA"/>
</dbReference>
<evidence type="ECO:0000313" key="2">
    <source>
        <dbReference type="Proteomes" id="UP000050949"/>
    </source>
</evidence>
<proteinExistence type="predicted"/>
<accession>A0A0R1XDU8</accession>
<sequence length="197" mass="21593">MGVKKRVLVIVGLVVGVLVLAFAIWGPPVTVRFTYTVQQTRSPELDRVLRRQAVHIIQDGSRTPELPIDARQQAAVAQQLMGSYRYIAATSAPLFDAFRAGQTTIRYQRTSRLVTPGQPTNGTYLKKGDTLFGGAVGSATATENGYYTLHVRTTRQHVQSAVLGHPRGAGRNEWVTIAADPFSTVVATDAYLQRMDH</sequence>
<dbReference type="AlphaFoldDB" id="A0A0R1XDU8"/>
<name>A0A0R1XDU8_9LACO</name>
<organism evidence="1 2">
    <name type="scientific">Schleiferilactobacillus harbinensis DSM 16991</name>
    <dbReference type="NCBI Taxonomy" id="1122147"/>
    <lineage>
        <taxon>Bacteria</taxon>
        <taxon>Bacillati</taxon>
        <taxon>Bacillota</taxon>
        <taxon>Bacilli</taxon>
        <taxon>Lactobacillales</taxon>
        <taxon>Lactobacillaceae</taxon>
        <taxon>Schleiferilactobacillus</taxon>
    </lineage>
</organism>